<accession>A0AAX3LED8</accession>
<gene>
    <name evidence="3" type="ORF">PHA72_07465</name>
</gene>
<keyword evidence="2" id="KW-0472">Membrane</keyword>
<evidence type="ECO:0000256" key="1">
    <source>
        <dbReference type="SAM" id="MobiDB-lite"/>
    </source>
</evidence>
<evidence type="ECO:0000313" key="4">
    <source>
        <dbReference type="Proteomes" id="UP001210538"/>
    </source>
</evidence>
<dbReference type="RefSeq" id="WP_085396570.1">
    <property type="nucleotide sequence ID" value="NZ_CP116347.1"/>
</dbReference>
<sequence length="195" mass="22508">MSPESDITLIRHMVQDIITRENEHHKTRITVNRPCLMWILLVWAASFGFIIVNTLELRPEPGAVLLAVTGTLLLLVVTGIFYLASSPVLKIPGRYHFPDNIPSLPVSGADLVALSQTRDTLRQSLKDWIKAHKDIRYDELYHLAQDCHRQGLYRRVVRRRLIARYQRPDFRKSNETMSRRAIPSSNVFSKDTNHL</sequence>
<protein>
    <submittedName>
        <fullName evidence="3">Uncharacterized protein</fullName>
    </submittedName>
</protein>
<dbReference type="AlphaFoldDB" id="A0AAX3LED8"/>
<keyword evidence="2" id="KW-0812">Transmembrane</keyword>
<proteinExistence type="predicted"/>
<dbReference type="Proteomes" id="UP001210538">
    <property type="component" value="Chromosome"/>
</dbReference>
<keyword evidence="2" id="KW-1133">Transmembrane helix</keyword>
<feature type="transmembrane region" description="Helical" evidence="2">
    <location>
        <begin position="64"/>
        <end position="84"/>
    </location>
</feature>
<feature type="region of interest" description="Disordered" evidence="1">
    <location>
        <begin position="173"/>
        <end position="195"/>
    </location>
</feature>
<reference evidence="3 4" key="1">
    <citation type="submission" date="2023-01" db="EMBL/GenBank/DDBJ databases">
        <title>Genome sequence resource and annotation of Enterobacter ludwigii, an economically important pathogen of seedling wilt with strawberry.</title>
        <authorList>
            <person name="Xie Y."/>
        </authorList>
    </citation>
    <scope>NUCLEOTIDE SEQUENCE [LARGE SCALE GENOMIC DNA]</scope>
    <source>
        <strain evidence="3 4">CM-TZ4</strain>
    </source>
</reference>
<feature type="compositionally biased region" description="Polar residues" evidence="1">
    <location>
        <begin position="183"/>
        <end position="195"/>
    </location>
</feature>
<dbReference type="EMBL" id="CP116347">
    <property type="protein sequence ID" value="WCE14693.1"/>
    <property type="molecule type" value="Genomic_DNA"/>
</dbReference>
<name>A0AAX3LED8_9ENTR</name>
<evidence type="ECO:0000256" key="2">
    <source>
        <dbReference type="SAM" id="Phobius"/>
    </source>
</evidence>
<organism evidence="3 4">
    <name type="scientific">Enterobacter ludwigii</name>
    <dbReference type="NCBI Taxonomy" id="299767"/>
    <lineage>
        <taxon>Bacteria</taxon>
        <taxon>Pseudomonadati</taxon>
        <taxon>Pseudomonadota</taxon>
        <taxon>Gammaproteobacteria</taxon>
        <taxon>Enterobacterales</taxon>
        <taxon>Enterobacteriaceae</taxon>
        <taxon>Enterobacter</taxon>
        <taxon>Enterobacter cloacae complex</taxon>
    </lineage>
</organism>
<keyword evidence="4" id="KW-1185">Reference proteome</keyword>
<feature type="transmembrane region" description="Helical" evidence="2">
    <location>
        <begin position="35"/>
        <end position="52"/>
    </location>
</feature>
<evidence type="ECO:0000313" key="3">
    <source>
        <dbReference type="EMBL" id="WCE14693.1"/>
    </source>
</evidence>